<evidence type="ECO:0000313" key="1">
    <source>
        <dbReference type="EMBL" id="THG45839.1"/>
    </source>
</evidence>
<accession>A0AC61S3Y9</accession>
<comment type="caution">
    <text evidence="1">The sequence shown here is derived from an EMBL/GenBank/DDBJ whole genome shotgun (WGS) entry which is preliminary data.</text>
</comment>
<proteinExistence type="predicted"/>
<keyword evidence="2" id="KW-1185">Reference proteome</keyword>
<dbReference type="Proteomes" id="UP000305401">
    <property type="component" value="Unassembled WGS sequence"/>
</dbReference>
<name>A0AC61S3Y9_9BACT</name>
<feature type="non-terminal residue" evidence="1">
    <location>
        <position position="83"/>
    </location>
</feature>
<organism evidence="1 2">
    <name type="scientific">Muribaculum caecicola</name>
    <dbReference type="NCBI Taxonomy" id="3038144"/>
    <lineage>
        <taxon>Bacteria</taxon>
        <taxon>Pseudomonadati</taxon>
        <taxon>Bacteroidota</taxon>
        <taxon>Bacteroidia</taxon>
        <taxon>Bacteroidales</taxon>
        <taxon>Muribaculaceae</taxon>
        <taxon>Muribaculum</taxon>
    </lineage>
</organism>
<evidence type="ECO:0000313" key="2">
    <source>
        <dbReference type="Proteomes" id="UP000305401"/>
    </source>
</evidence>
<dbReference type="EMBL" id="SSTG01000119">
    <property type="protein sequence ID" value="THG45839.1"/>
    <property type="molecule type" value="Genomic_DNA"/>
</dbReference>
<sequence>MLLGAAAVVTTASADGYVDVTRTYMKETAYLPGWQGVIGAVGEGVGEVWNGAFRLYQNLGEQPAGEYTLTCNAFYRCGSNVFT</sequence>
<gene>
    <name evidence="1" type="ORF">E5990_08635</name>
</gene>
<reference evidence="1" key="1">
    <citation type="submission" date="2019-04" db="EMBL/GenBank/DDBJ databases">
        <title>Microbes associate with the intestines of laboratory mice.</title>
        <authorList>
            <person name="Navarre W."/>
            <person name="Wong E."/>
            <person name="Huang K.C."/>
            <person name="Tropini C."/>
            <person name="Ng K."/>
            <person name="Yu B."/>
        </authorList>
    </citation>
    <scope>NUCLEOTIDE SEQUENCE</scope>
    <source>
        <strain evidence="1">NM86_A22</strain>
    </source>
</reference>
<protein>
    <submittedName>
        <fullName evidence="1">Uncharacterized protein</fullName>
    </submittedName>
</protein>